<dbReference type="PANTHER" id="PTHR10815:SF13">
    <property type="entry name" value="METHYLATED-DNA--PROTEIN-CYSTEINE METHYLTRANSFERASE"/>
    <property type="match status" value="1"/>
</dbReference>
<gene>
    <name evidence="10" type="ORF">FL583_39580</name>
</gene>
<keyword evidence="11" id="KW-1185">Reference proteome</keyword>
<evidence type="ECO:0000259" key="9">
    <source>
        <dbReference type="Pfam" id="PF01035"/>
    </source>
</evidence>
<dbReference type="FunFam" id="1.10.10.10:FF:000214">
    <property type="entry name" value="Methylated-DNA--protein-cysteine methyltransferase"/>
    <property type="match status" value="1"/>
</dbReference>
<reference evidence="10 11" key="1">
    <citation type="submission" date="2019-07" db="EMBL/GenBank/DDBJ databases">
        <title>Cryptosporangium phraense sp. nov., isolated from plant litter.</title>
        <authorList>
            <person name="Suriyachadkun C."/>
        </authorList>
    </citation>
    <scope>NUCLEOTIDE SEQUENCE [LARGE SCALE GENOMIC DNA]</scope>
    <source>
        <strain evidence="10 11">A-T 5661</strain>
    </source>
</reference>
<evidence type="ECO:0000313" key="11">
    <source>
        <dbReference type="Proteomes" id="UP000317982"/>
    </source>
</evidence>
<dbReference type="InterPro" id="IPR036217">
    <property type="entry name" value="MethylDNA_cys_MeTrfase_DNAb"/>
</dbReference>
<comment type="caution">
    <text evidence="10">The sequence shown here is derived from an EMBL/GenBank/DDBJ whole genome shotgun (WGS) entry which is preliminary data.</text>
</comment>
<dbReference type="OrthoDB" id="9802228at2"/>
<dbReference type="EC" id="2.1.1.63" evidence="3"/>
<evidence type="ECO:0000313" key="10">
    <source>
        <dbReference type="EMBL" id="TQS39532.1"/>
    </source>
</evidence>
<dbReference type="InParanoid" id="A0A545ADY3"/>
<keyword evidence="5 10" id="KW-0808">Transferase</keyword>
<proteinExistence type="inferred from homology"/>
<dbReference type="Pfam" id="PF01035">
    <property type="entry name" value="DNA_binding_1"/>
    <property type="match status" value="1"/>
</dbReference>
<dbReference type="Gene3D" id="1.10.10.10">
    <property type="entry name" value="Winged helix-like DNA-binding domain superfamily/Winged helix DNA-binding domain"/>
    <property type="match status" value="1"/>
</dbReference>
<dbReference type="GO" id="GO:0032259">
    <property type="term" value="P:methylation"/>
    <property type="evidence" value="ECO:0007669"/>
    <property type="project" value="UniProtKB-KW"/>
</dbReference>
<dbReference type="SUPFAM" id="SSF53155">
    <property type="entry name" value="Methylated DNA-protein cysteine methyltransferase domain"/>
    <property type="match status" value="1"/>
</dbReference>
<evidence type="ECO:0000256" key="2">
    <source>
        <dbReference type="ARBA" id="ARBA00008711"/>
    </source>
</evidence>
<evidence type="ECO:0000256" key="8">
    <source>
        <dbReference type="ARBA" id="ARBA00049348"/>
    </source>
</evidence>
<keyword evidence="6" id="KW-0227">DNA damage</keyword>
<dbReference type="PROSITE" id="PS00374">
    <property type="entry name" value="MGMT"/>
    <property type="match status" value="1"/>
</dbReference>
<dbReference type="InterPro" id="IPR036631">
    <property type="entry name" value="MGMT_N_sf"/>
</dbReference>
<comment type="catalytic activity">
    <reaction evidence="8">
        <text>a 6-O-methyl-2'-deoxyguanosine in DNA + L-cysteinyl-[protein] = S-methyl-L-cysteinyl-[protein] + a 2'-deoxyguanosine in DNA</text>
        <dbReference type="Rhea" id="RHEA:24000"/>
        <dbReference type="Rhea" id="RHEA-COMP:10131"/>
        <dbReference type="Rhea" id="RHEA-COMP:10132"/>
        <dbReference type="Rhea" id="RHEA-COMP:11367"/>
        <dbReference type="Rhea" id="RHEA-COMP:11368"/>
        <dbReference type="ChEBI" id="CHEBI:29950"/>
        <dbReference type="ChEBI" id="CHEBI:82612"/>
        <dbReference type="ChEBI" id="CHEBI:85445"/>
        <dbReference type="ChEBI" id="CHEBI:85448"/>
        <dbReference type="EC" id="2.1.1.63"/>
    </reaction>
</comment>
<comment type="catalytic activity">
    <reaction evidence="1">
        <text>a 4-O-methyl-thymidine in DNA + L-cysteinyl-[protein] = a thymidine in DNA + S-methyl-L-cysteinyl-[protein]</text>
        <dbReference type="Rhea" id="RHEA:53428"/>
        <dbReference type="Rhea" id="RHEA-COMP:10131"/>
        <dbReference type="Rhea" id="RHEA-COMP:10132"/>
        <dbReference type="Rhea" id="RHEA-COMP:13555"/>
        <dbReference type="Rhea" id="RHEA-COMP:13556"/>
        <dbReference type="ChEBI" id="CHEBI:29950"/>
        <dbReference type="ChEBI" id="CHEBI:82612"/>
        <dbReference type="ChEBI" id="CHEBI:137386"/>
        <dbReference type="ChEBI" id="CHEBI:137387"/>
        <dbReference type="EC" id="2.1.1.63"/>
    </reaction>
</comment>
<evidence type="ECO:0000256" key="5">
    <source>
        <dbReference type="ARBA" id="ARBA00022679"/>
    </source>
</evidence>
<dbReference type="InterPro" id="IPR001497">
    <property type="entry name" value="MethylDNA_cys_MeTrfase_AS"/>
</dbReference>
<dbReference type="Gene3D" id="3.30.160.70">
    <property type="entry name" value="Methylated DNA-protein cysteine methyltransferase domain"/>
    <property type="match status" value="1"/>
</dbReference>
<accession>A0A545ADY3</accession>
<organism evidence="10 11">
    <name type="scientific">Cryptosporangium phraense</name>
    <dbReference type="NCBI Taxonomy" id="2593070"/>
    <lineage>
        <taxon>Bacteria</taxon>
        <taxon>Bacillati</taxon>
        <taxon>Actinomycetota</taxon>
        <taxon>Actinomycetes</taxon>
        <taxon>Cryptosporangiales</taxon>
        <taxon>Cryptosporangiaceae</taxon>
        <taxon>Cryptosporangium</taxon>
    </lineage>
</organism>
<evidence type="ECO:0000256" key="3">
    <source>
        <dbReference type="ARBA" id="ARBA00011918"/>
    </source>
</evidence>
<keyword evidence="7" id="KW-0234">DNA repair</keyword>
<keyword evidence="4 10" id="KW-0489">Methyltransferase</keyword>
<dbReference type="CDD" id="cd06445">
    <property type="entry name" value="ATase"/>
    <property type="match status" value="1"/>
</dbReference>
<dbReference type="InterPro" id="IPR014048">
    <property type="entry name" value="MethylDNA_cys_MeTrfase_DNA-bd"/>
</dbReference>
<dbReference type="InterPro" id="IPR036388">
    <property type="entry name" value="WH-like_DNA-bd_sf"/>
</dbReference>
<sequence length="188" mass="19696">MRGVTDNARVDVETCASVEIPTPIGPLGVVVTARGVLAVGLGGLTSAEQAARSLNGLVPGSLPGPVERVRGELGEYFEGMRQAFTVPIDWRLSSGYALEVRRMLAETVAYGDTISYSGLARLVRDEDVEGRDGAARAVGRAMATNPVPLLVPCHRVLAADGSLHGFGGGLEMKRRLLALEGAVPATLF</sequence>
<dbReference type="SUPFAM" id="SSF46767">
    <property type="entry name" value="Methylated DNA-protein cysteine methyltransferase, C-terminal domain"/>
    <property type="match status" value="1"/>
</dbReference>
<dbReference type="AlphaFoldDB" id="A0A545ADY3"/>
<dbReference type="NCBIfam" id="TIGR00589">
    <property type="entry name" value="ogt"/>
    <property type="match status" value="1"/>
</dbReference>
<evidence type="ECO:0000256" key="1">
    <source>
        <dbReference type="ARBA" id="ARBA00001286"/>
    </source>
</evidence>
<feature type="domain" description="Methylated-DNA-[protein]-cysteine S-methyltransferase DNA binding" evidence="9">
    <location>
        <begin position="106"/>
        <end position="182"/>
    </location>
</feature>
<dbReference type="EMBL" id="VIRS01000070">
    <property type="protein sequence ID" value="TQS39532.1"/>
    <property type="molecule type" value="Genomic_DNA"/>
</dbReference>
<evidence type="ECO:0000256" key="4">
    <source>
        <dbReference type="ARBA" id="ARBA00022603"/>
    </source>
</evidence>
<evidence type="ECO:0000256" key="7">
    <source>
        <dbReference type="ARBA" id="ARBA00023204"/>
    </source>
</evidence>
<comment type="similarity">
    <text evidence="2">Belongs to the MGMT family.</text>
</comment>
<dbReference type="GO" id="GO:0006281">
    <property type="term" value="P:DNA repair"/>
    <property type="evidence" value="ECO:0007669"/>
    <property type="project" value="UniProtKB-KW"/>
</dbReference>
<dbReference type="Proteomes" id="UP000317982">
    <property type="component" value="Unassembled WGS sequence"/>
</dbReference>
<evidence type="ECO:0000256" key="6">
    <source>
        <dbReference type="ARBA" id="ARBA00022763"/>
    </source>
</evidence>
<protein>
    <recommendedName>
        <fullName evidence="3">methylated-DNA--[protein]-cysteine S-methyltransferase</fullName>
        <ecNumber evidence="3">2.1.1.63</ecNumber>
    </recommendedName>
</protein>
<name>A0A545ADY3_9ACTN</name>
<dbReference type="GO" id="GO:0003908">
    <property type="term" value="F:methylated-DNA-[protein]-cysteine S-methyltransferase activity"/>
    <property type="evidence" value="ECO:0007669"/>
    <property type="project" value="UniProtKB-EC"/>
</dbReference>
<dbReference type="PANTHER" id="PTHR10815">
    <property type="entry name" value="METHYLATED-DNA--PROTEIN-CYSTEINE METHYLTRANSFERASE"/>
    <property type="match status" value="1"/>
</dbReference>